<sequence>GDPKIQQQTKQFTFDCVLNNAANNELSNKRLKEGTSINFIIDFFGNELFCNDRKKKLKYLNKQNYIVNRLLQDNLIGRASKRLQGELQACRNEHGQFKSHIQELSIRMSKVCNHVIIIIFDICNCSFDINLSGCNILLLSLIFCERKQKQSYINLHILNESKNFNINCKVLFNIIMILKTLFLRHN</sequence>
<gene>
    <name evidence="1" type="ORF">RFI_22659</name>
</gene>
<dbReference type="AlphaFoldDB" id="X6ML16"/>
<accession>X6ML16</accession>
<dbReference type="EMBL" id="ASPP01019841">
    <property type="protein sequence ID" value="ETO14708.1"/>
    <property type="molecule type" value="Genomic_DNA"/>
</dbReference>
<organism evidence="1 2">
    <name type="scientific">Reticulomyxa filosa</name>
    <dbReference type="NCBI Taxonomy" id="46433"/>
    <lineage>
        <taxon>Eukaryota</taxon>
        <taxon>Sar</taxon>
        <taxon>Rhizaria</taxon>
        <taxon>Retaria</taxon>
        <taxon>Foraminifera</taxon>
        <taxon>Monothalamids</taxon>
        <taxon>Reticulomyxidae</taxon>
        <taxon>Reticulomyxa</taxon>
    </lineage>
</organism>
<protein>
    <submittedName>
        <fullName evidence="1">Uncharacterized protein</fullName>
    </submittedName>
</protein>
<keyword evidence="2" id="KW-1185">Reference proteome</keyword>
<name>X6ML16_RETFI</name>
<reference evidence="1 2" key="1">
    <citation type="journal article" date="2013" name="Curr. Biol.">
        <title>The Genome of the Foraminiferan Reticulomyxa filosa.</title>
        <authorList>
            <person name="Glockner G."/>
            <person name="Hulsmann N."/>
            <person name="Schleicher M."/>
            <person name="Noegel A.A."/>
            <person name="Eichinger L."/>
            <person name="Gallinger C."/>
            <person name="Pawlowski J."/>
            <person name="Sierra R."/>
            <person name="Euteneuer U."/>
            <person name="Pillet L."/>
            <person name="Moustafa A."/>
            <person name="Platzer M."/>
            <person name="Groth M."/>
            <person name="Szafranski K."/>
            <person name="Schliwa M."/>
        </authorList>
    </citation>
    <scope>NUCLEOTIDE SEQUENCE [LARGE SCALE GENOMIC DNA]</scope>
</reference>
<evidence type="ECO:0000313" key="1">
    <source>
        <dbReference type="EMBL" id="ETO14708.1"/>
    </source>
</evidence>
<feature type="non-terminal residue" evidence="1">
    <location>
        <position position="1"/>
    </location>
</feature>
<dbReference type="Proteomes" id="UP000023152">
    <property type="component" value="Unassembled WGS sequence"/>
</dbReference>
<evidence type="ECO:0000313" key="2">
    <source>
        <dbReference type="Proteomes" id="UP000023152"/>
    </source>
</evidence>
<comment type="caution">
    <text evidence="1">The sequence shown here is derived from an EMBL/GenBank/DDBJ whole genome shotgun (WGS) entry which is preliminary data.</text>
</comment>
<proteinExistence type="predicted"/>